<protein>
    <submittedName>
        <fullName evidence="1">Uncharacterized protein</fullName>
    </submittedName>
</protein>
<dbReference type="PANTHER" id="PTHR11017:SF573">
    <property type="entry name" value="ADP-RIBOSYL CYCLASE_CYCLIC ADP-RIBOSE HYDROLASE"/>
    <property type="match status" value="1"/>
</dbReference>
<evidence type="ECO:0000313" key="1">
    <source>
        <dbReference type="EMBL" id="KAG6775294.1"/>
    </source>
</evidence>
<evidence type="ECO:0000313" key="2">
    <source>
        <dbReference type="Proteomes" id="UP000886885"/>
    </source>
</evidence>
<dbReference type="AlphaFoldDB" id="A0A8X8D496"/>
<dbReference type="InterPro" id="IPR044974">
    <property type="entry name" value="Disease_R_plants"/>
</dbReference>
<name>A0A8X8D496_POPTO</name>
<dbReference type="PANTHER" id="PTHR11017">
    <property type="entry name" value="LEUCINE-RICH REPEAT-CONTAINING PROTEIN"/>
    <property type="match status" value="1"/>
</dbReference>
<comment type="caution">
    <text evidence="1">The sequence shown here is derived from an EMBL/GenBank/DDBJ whole genome shotgun (WGS) entry which is preliminary data.</text>
</comment>
<dbReference type="OrthoDB" id="1001794at2759"/>
<dbReference type="Proteomes" id="UP000886885">
    <property type="component" value="Chromosome 5A"/>
</dbReference>
<gene>
    <name evidence="1" type="ORF">POTOM_018738</name>
</gene>
<accession>A0A8X8D496</accession>
<organism evidence="1 2">
    <name type="scientific">Populus tomentosa</name>
    <name type="common">Chinese white poplar</name>
    <dbReference type="NCBI Taxonomy" id="118781"/>
    <lineage>
        <taxon>Eukaryota</taxon>
        <taxon>Viridiplantae</taxon>
        <taxon>Streptophyta</taxon>
        <taxon>Embryophyta</taxon>
        <taxon>Tracheophyta</taxon>
        <taxon>Spermatophyta</taxon>
        <taxon>Magnoliopsida</taxon>
        <taxon>eudicotyledons</taxon>
        <taxon>Gunneridae</taxon>
        <taxon>Pentapetalae</taxon>
        <taxon>rosids</taxon>
        <taxon>fabids</taxon>
        <taxon>Malpighiales</taxon>
        <taxon>Salicaceae</taxon>
        <taxon>Saliceae</taxon>
        <taxon>Populus</taxon>
    </lineage>
</organism>
<reference evidence="1" key="1">
    <citation type="journal article" date="2020" name="bioRxiv">
        <title>Hybrid origin of Populus tomentosa Carr. identified through genome sequencing and phylogenomic analysis.</title>
        <authorList>
            <person name="An X."/>
            <person name="Gao K."/>
            <person name="Chen Z."/>
            <person name="Li J."/>
            <person name="Yang X."/>
            <person name="Yang X."/>
            <person name="Zhou J."/>
            <person name="Guo T."/>
            <person name="Zhao T."/>
            <person name="Huang S."/>
            <person name="Miao D."/>
            <person name="Khan W.U."/>
            <person name="Rao P."/>
            <person name="Ye M."/>
            <person name="Lei B."/>
            <person name="Liao W."/>
            <person name="Wang J."/>
            <person name="Ji L."/>
            <person name="Li Y."/>
            <person name="Guo B."/>
            <person name="Mustafa N.S."/>
            <person name="Li S."/>
            <person name="Yun Q."/>
            <person name="Keller S.R."/>
            <person name="Mao J."/>
            <person name="Zhang R."/>
            <person name="Strauss S.H."/>
        </authorList>
    </citation>
    <scope>NUCLEOTIDE SEQUENCE</scope>
    <source>
        <strain evidence="1">GM15</strain>
        <tissue evidence="1">Leaf</tissue>
    </source>
</reference>
<keyword evidence="2" id="KW-1185">Reference proteome</keyword>
<sequence length="212" mass="24232">MALDDVCSSQQIAVLAGEDCLLGSGSRTILTSREINKYLNLDVSLVKELENHEALQLSSSHAFKQTLPKEGLDQELSKRARYMKIHDLLQQLAQDIVRQECNMSDPPKRIRLWIPEDVLHVLTYHQDLNFLSDNLRILRWDQYPLKSLSIIVFPTNIVELQISGSLESLPNNIGQWKCLIKLDLDDMPGRRNSTKKSGYISNLLLNFLNDAF</sequence>
<dbReference type="GO" id="GO:0006952">
    <property type="term" value="P:defense response"/>
    <property type="evidence" value="ECO:0007669"/>
    <property type="project" value="InterPro"/>
</dbReference>
<dbReference type="EMBL" id="JAAWWB010000009">
    <property type="protein sequence ID" value="KAG6775294.1"/>
    <property type="molecule type" value="Genomic_DNA"/>
</dbReference>
<proteinExistence type="predicted"/>